<evidence type="ECO:0000256" key="1">
    <source>
        <dbReference type="SAM" id="Phobius"/>
    </source>
</evidence>
<dbReference type="EMBL" id="CP000806">
    <property type="protein sequence ID" value="ACB51481.1"/>
    <property type="molecule type" value="Genomic_DNA"/>
</dbReference>
<feature type="transmembrane region" description="Helical" evidence="1">
    <location>
        <begin position="105"/>
        <end position="125"/>
    </location>
</feature>
<gene>
    <name evidence="2" type="ordered locus">cce_2131</name>
</gene>
<sequence length="179" mass="19028">MSQQSSVSSTQLSSTWGKFPNLSAAKETKKKLEEAGVAPNQITVEVENFDPPLKLKQTQAINNLRTGAITGTILGALIGLLISLIVTDFAHLGLGALNNFQAIHYASPLIAGGIGAVGMSVILAISGAKVPKFDKEITDGENQTLPKLYLIVVEGTPKEIELAKKMIVQQSGFIEAEDR</sequence>
<dbReference type="OrthoDB" id="581813at2"/>
<dbReference type="AlphaFoldDB" id="B1WNQ2"/>
<keyword evidence="1" id="KW-0812">Transmembrane</keyword>
<keyword evidence="3" id="KW-1185">Reference proteome</keyword>
<keyword evidence="1" id="KW-0472">Membrane</keyword>
<keyword evidence="1" id="KW-1133">Transmembrane helix</keyword>
<dbReference type="KEGG" id="cyt:cce_2131"/>
<dbReference type="HOGENOM" id="CLU_1501112_0_0_3"/>
<dbReference type="eggNOG" id="ENOG503425Y">
    <property type="taxonomic scope" value="Bacteria"/>
</dbReference>
<name>B1WNQ2_CROS5</name>
<reference evidence="2 3" key="1">
    <citation type="journal article" date="2008" name="Proc. Natl. Acad. Sci. U.S.A.">
        <title>The genome of Cyanothece 51142, a unicellular diazotrophic cyanobacterium important in the marine nitrogen cycle.</title>
        <authorList>
            <person name="Welsh E.A."/>
            <person name="Liberton M."/>
            <person name="Stoeckel J."/>
            <person name="Loh T."/>
            <person name="Elvitigala T."/>
            <person name="Wang C."/>
            <person name="Wollam A."/>
            <person name="Fulton R.S."/>
            <person name="Clifton S.W."/>
            <person name="Jacobs J.M."/>
            <person name="Aurora R."/>
            <person name="Ghosh B.K."/>
            <person name="Sherman L.A."/>
            <person name="Smith R.D."/>
            <person name="Wilson R.K."/>
            <person name="Pakrasi H.B."/>
        </authorList>
    </citation>
    <scope>NUCLEOTIDE SEQUENCE [LARGE SCALE GENOMIC DNA]</scope>
    <source>
        <strain evidence="3">ATCC 51142 / BH68</strain>
    </source>
</reference>
<proteinExistence type="predicted"/>
<accession>B1WNQ2</accession>
<feature type="transmembrane region" description="Helical" evidence="1">
    <location>
        <begin position="64"/>
        <end position="85"/>
    </location>
</feature>
<evidence type="ECO:0000313" key="3">
    <source>
        <dbReference type="Proteomes" id="UP000001203"/>
    </source>
</evidence>
<evidence type="ECO:0008006" key="4">
    <source>
        <dbReference type="Google" id="ProtNLM"/>
    </source>
</evidence>
<dbReference type="Proteomes" id="UP000001203">
    <property type="component" value="Chromosome circular"/>
</dbReference>
<dbReference type="RefSeq" id="WP_009546883.1">
    <property type="nucleotide sequence ID" value="NC_010546.1"/>
</dbReference>
<organism evidence="2 3">
    <name type="scientific">Crocosphaera subtropica (strain ATCC 51142 / BH68)</name>
    <name type="common">Cyanothece sp. (strain ATCC 51142)</name>
    <dbReference type="NCBI Taxonomy" id="43989"/>
    <lineage>
        <taxon>Bacteria</taxon>
        <taxon>Bacillati</taxon>
        <taxon>Cyanobacteriota</taxon>
        <taxon>Cyanophyceae</taxon>
        <taxon>Oscillatoriophycideae</taxon>
        <taxon>Chroococcales</taxon>
        <taxon>Aphanothecaceae</taxon>
        <taxon>Crocosphaera</taxon>
        <taxon>Crocosphaera subtropica</taxon>
    </lineage>
</organism>
<evidence type="ECO:0000313" key="2">
    <source>
        <dbReference type="EMBL" id="ACB51481.1"/>
    </source>
</evidence>
<protein>
    <recommendedName>
        <fullName evidence="4">DUF3341 domain-containing protein</fullName>
    </recommendedName>
</protein>